<dbReference type="InterPro" id="IPR006328">
    <property type="entry name" value="2-HAD"/>
</dbReference>
<reference evidence="4" key="1">
    <citation type="submission" date="2018-03" db="EMBL/GenBank/DDBJ databases">
        <title>Gramella fulva sp. nov., isolated from a dry surface of tidal flat.</title>
        <authorList>
            <person name="Hwang S.H."/>
            <person name="Hwang W.M."/>
            <person name="Kang K."/>
            <person name="Ahn T.-Y."/>
        </authorList>
    </citation>
    <scope>NUCLEOTIDE SEQUENCE [LARGE SCALE GENOMIC DNA]</scope>
    <source>
        <strain evidence="4">SH35</strain>
    </source>
</reference>
<name>A0A2R3Z2Z5_9FLAO</name>
<dbReference type="OrthoDB" id="264363at2"/>
<dbReference type="Proteomes" id="UP000241507">
    <property type="component" value="Chromosome"/>
</dbReference>
<dbReference type="CDD" id="cd02588">
    <property type="entry name" value="HAD_L2-DEX"/>
    <property type="match status" value="1"/>
</dbReference>
<gene>
    <name evidence="3" type="ORF">C7S20_04805</name>
</gene>
<organism evidence="3 4">
    <name type="scientific">Christiangramia fulva</name>
    <dbReference type="NCBI Taxonomy" id="2126553"/>
    <lineage>
        <taxon>Bacteria</taxon>
        <taxon>Pseudomonadati</taxon>
        <taxon>Bacteroidota</taxon>
        <taxon>Flavobacteriia</taxon>
        <taxon>Flavobacteriales</taxon>
        <taxon>Flavobacteriaceae</taxon>
        <taxon>Christiangramia</taxon>
    </lineage>
</organism>
<evidence type="ECO:0000256" key="1">
    <source>
        <dbReference type="ARBA" id="ARBA00008106"/>
    </source>
</evidence>
<sequence length="222" mass="25274">MKKNKPLLIFDVNETLLDLSPLEAEINSAMGNDQASAVWFSKLLHYSLVETVCGHYHDFSEIGLRVFEMIQENYGRSLGSEQIKKMLSRISELHPHPEVPRVLRELRENSFELIALSNGKPEILEQQLKYSNISQYFQHIISIEECKKYKPHAATYKYALKKADRDADDAYMIAAHGWDIAGAAYAGLKTVFVGRKKLPYPLAPEPNHIVQDLKGLKGIFTK</sequence>
<dbReference type="SFLD" id="SFLDS00003">
    <property type="entry name" value="Haloacid_Dehalogenase"/>
    <property type="match status" value="1"/>
</dbReference>
<keyword evidence="4" id="KW-1185">Reference proteome</keyword>
<dbReference type="Gene3D" id="1.10.150.240">
    <property type="entry name" value="Putative phosphatase, domain 2"/>
    <property type="match status" value="1"/>
</dbReference>
<accession>A0A2R3Z2Z5</accession>
<dbReference type="EMBL" id="CP028136">
    <property type="protein sequence ID" value="AVR44635.1"/>
    <property type="molecule type" value="Genomic_DNA"/>
</dbReference>
<dbReference type="GO" id="GO:0019120">
    <property type="term" value="F:hydrolase activity, acting on acid halide bonds, in C-halide compounds"/>
    <property type="evidence" value="ECO:0007669"/>
    <property type="project" value="InterPro"/>
</dbReference>
<dbReference type="KEGG" id="grs:C7S20_04805"/>
<proteinExistence type="inferred from homology"/>
<dbReference type="InterPro" id="IPR023214">
    <property type="entry name" value="HAD_sf"/>
</dbReference>
<dbReference type="InterPro" id="IPR036412">
    <property type="entry name" value="HAD-like_sf"/>
</dbReference>
<dbReference type="NCBIfam" id="TIGR01493">
    <property type="entry name" value="HAD-SF-IA-v2"/>
    <property type="match status" value="1"/>
</dbReference>
<protein>
    <submittedName>
        <fullName evidence="3">Haloacid dehalogenase type II</fullName>
    </submittedName>
</protein>
<dbReference type="NCBIfam" id="TIGR01428">
    <property type="entry name" value="HAD_type_II"/>
    <property type="match status" value="1"/>
</dbReference>
<dbReference type="PANTHER" id="PTHR43316">
    <property type="entry name" value="HYDROLASE, HALOACID DELAHOGENASE-RELATED"/>
    <property type="match status" value="1"/>
</dbReference>
<dbReference type="InterPro" id="IPR051540">
    <property type="entry name" value="S-2-haloacid_dehalogenase"/>
</dbReference>
<evidence type="ECO:0000256" key="2">
    <source>
        <dbReference type="ARBA" id="ARBA00022801"/>
    </source>
</evidence>
<dbReference type="SUPFAM" id="SSF56784">
    <property type="entry name" value="HAD-like"/>
    <property type="match status" value="1"/>
</dbReference>
<dbReference type="Gene3D" id="3.40.50.1000">
    <property type="entry name" value="HAD superfamily/HAD-like"/>
    <property type="match status" value="1"/>
</dbReference>
<dbReference type="Pfam" id="PF00702">
    <property type="entry name" value="Hydrolase"/>
    <property type="match status" value="1"/>
</dbReference>
<dbReference type="AlphaFoldDB" id="A0A2R3Z2Z5"/>
<evidence type="ECO:0000313" key="3">
    <source>
        <dbReference type="EMBL" id="AVR44635.1"/>
    </source>
</evidence>
<keyword evidence="2" id="KW-0378">Hydrolase</keyword>
<dbReference type="RefSeq" id="WP_107011413.1">
    <property type="nucleotide sequence ID" value="NZ_CP028136.1"/>
</dbReference>
<dbReference type="PANTHER" id="PTHR43316:SF3">
    <property type="entry name" value="HALOACID DEHALOGENASE, TYPE II (AFU_ORTHOLOGUE AFUA_2G07750)-RELATED"/>
    <property type="match status" value="1"/>
</dbReference>
<dbReference type="InterPro" id="IPR006439">
    <property type="entry name" value="HAD-SF_hydro_IA"/>
</dbReference>
<comment type="similarity">
    <text evidence="1">Belongs to the HAD-like hydrolase superfamily. S-2-haloalkanoic acid dehalogenase family.</text>
</comment>
<evidence type="ECO:0000313" key="4">
    <source>
        <dbReference type="Proteomes" id="UP000241507"/>
    </source>
</evidence>
<dbReference type="InterPro" id="IPR023198">
    <property type="entry name" value="PGP-like_dom2"/>
</dbReference>
<dbReference type="PRINTS" id="PR00413">
    <property type="entry name" value="HADHALOGNASE"/>
</dbReference>
<dbReference type="SFLD" id="SFLDG01129">
    <property type="entry name" value="C1.5:_HAD__Beta-PGM__Phosphata"/>
    <property type="match status" value="1"/>
</dbReference>